<organism evidence="2 3">
    <name type="scientific">Tuber aestivum</name>
    <name type="common">summer truffle</name>
    <dbReference type="NCBI Taxonomy" id="59557"/>
    <lineage>
        <taxon>Eukaryota</taxon>
        <taxon>Fungi</taxon>
        <taxon>Dikarya</taxon>
        <taxon>Ascomycota</taxon>
        <taxon>Pezizomycotina</taxon>
        <taxon>Pezizomycetes</taxon>
        <taxon>Pezizales</taxon>
        <taxon>Tuberaceae</taxon>
        <taxon>Tuber</taxon>
    </lineage>
</organism>
<keyword evidence="3" id="KW-1185">Reference proteome</keyword>
<dbReference type="EMBL" id="LN891007">
    <property type="protein sequence ID" value="CUS11974.1"/>
    <property type="molecule type" value="Genomic_DNA"/>
</dbReference>
<feature type="region of interest" description="Disordered" evidence="1">
    <location>
        <begin position="91"/>
        <end position="115"/>
    </location>
</feature>
<protein>
    <submittedName>
        <fullName evidence="2">Uncharacterized protein</fullName>
    </submittedName>
</protein>
<accession>A0A292PXV7</accession>
<dbReference type="Proteomes" id="UP001412239">
    <property type="component" value="Unassembled WGS sequence"/>
</dbReference>
<evidence type="ECO:0000313" key="2">
    <source>
        <dbReference type="EMBL" id="CUS11974.1"/>
    </source>
</evidence>
<sequence length="115" mass="12365">MLSNGTIAVDAIRNAEGVSEHLGSSFGTLDRPPNSEQYLGSSCSGYSYRKEINLSRLSTNSMCRTARLLPNGQPSGEGPLPILNSPMPYSNVGRIGGIRKGNKEDRPRCLANSRP</sequence>
<reference evidence="2" key="1">
    <citation type="submission" date="2015-10" db="EMBL/GenBank/DDBJ databases">
        <authorList>
            <person name="Regsiter A."/>
            <person name="william w."/>
        </authorList>
    </citation>
    <scope>NUCLEOTIDE SEQUENCE</scope>
    <source>
        <strain evidence="2">Montdore</strain>
    </source>
</reference>
<evidence type="ECO:0000313" key="3">
    <source>
        <dbReference type="Proteomes" id="UP001412239"/>
    </source>
</evidence>
<dbReference type="AlphaFoldDB" id="A0A292PXV7"/>
<name>A0A292PXV7_9PEZI</name>
<gene>
    <name evidence="2" type="ORF">GSTUAT00003888001</name>
</gene>
<evidence type="ECO:0000256" key="1">
    <source>
        <dbReference type="SAM" id="MobiDB-lite"/>
    </source>
</evidence>
<proteinExistence type="predicted"/>